<feature type="region of interest" description="Disordered" evidence="3">
    <location>
        <begin position="309"/>
        <end position="330"/>
    </location>
</feature>
<evidence type="ECO:0000313" key="7">
    <source>
        <dbReference type="Proteomes" id="UP000265515"/>
    </source>
</evidence>
<evidence type="ECO:0000256" key="3">
    <source>
        <dbReference type="SAM" id="MobiDB-lite"/>
    </source>
</evidence>
<dbReference type="FunFam" id="3.30.70.270:FF:000020">
    <property type="entry name" value="Transposon Tf2-6 polyprotein-like Protein"/>
    <property type="match status" value="1"/>
</dbReference>
<reference evidence="6 7" key="1">
    <citation type="journal article" date="2018" name="Cell">
        <title>The Chara Genome: Secondary Complexity and Implications for Plant Terrestrialization.</title>
        <authorList>
            <person name="Nishiyama T."/>
            <person name="Sakayama H."/>
            <person name="Vries J.D."/>
            <person name="Buschmann H."/>
            <person name="Saint-Marcoux D."/>
            <person name="Ullrich K.K."/>
            <person name="Haas F.B."/>
            <person name="Vanderstraeten L."/>
            <person name="Becker D."/>
            <person name="Lang D."/>
            <person name="Vosolsobe S."/>
            <person name="Rombauts S."/>
            <person name="Wilhelmsson P.K.I."/>
            <person name="Janitza P."/>
            <person name="Kern R."/>
            <person name="Heyl A."/>
            <person name="Rumpler F."/>
            <person name="Villalobos L.I.A.C."/>
            <person name="Clay J.M."/>
            <person name="Skokan R."/>
            <person name="Toyoda A."/>
            <person name="Suzuki Y."/>
            <person name="Kagoshima H."/>
            <person name="Schijlen E."/>
            <person name="Tajeshwar N."/>
            <person name="Catarino B."/>
            <person name="Hetherington A.J."/>
            <person name="Saltykova A."/>
            <person name="Bonnot C."/>
            <person name="Breuninger H."/>
            <person name="Symeonidi A."/>
            <person name="Radhakrishnan G.V."/>
            <person name="Van Nieuwerburgh F."/>
            <person name="Deforce D."/>
            <person name="Chang C."/>
            <person name="Karol K.G."/>
            <person name="Hedrich R."/>
            <person name="Ulvskov P."/>
            <person name="Glockner G."/>
            <person name="Delwiche C.F."/>
            <person name="Petrasek J."/>
            <person name="Van de Peer Y."/>
            <person name="Friml J."/>
            <person name="Beilby M."/>
            <person name="Dolan L."/>
            <person name="Kohara Y."/>
            <person name="Sugano S."/>
            <person name="Fujiyama A."/>
            <person name="Delaux P.-M."/>
            <person name="Quint M."/>
            <person name="TheiBen G."/>
            <person name="Hagemann M."/>
            <person name="Harholt J."/>
            <person name="Dunand C."/>
            <person name="Zachgo S."/>
            <person name="Langdale J."/>
            <person name="Maumus F."/>
            <person name="Straeten D.V.D."/>
            <person name="Gould S.B."/>
            <person name="Rensing S.A."/>
        </authorList>
    </citation>
    <scope>NUCLEOTIDE SEQUENCE [LARGE SCALE GENOMIC DNA]</scope>
    <source>
        <strain evidence="6 7">S276</strain>
    </source>
</reference>
<evidence type="ECO:0008006" key="8">
    <source>
        <dbReference type="Google" id="ProtNLM"/>
    </source>
</evidence>
<keyword evidence="7" id="KW-1185">Reference proteome</keyword>
<evidence type="ECO:0000256" key="2">
    <source>
        <dbReference type="SAM" id="Coils"/>
    </source>
</evidence>
<dbReference type="PANTHER" id="PTHR37984">
    <property type="entry name" value="PROTEIN CBG26694"/>
    <property type="match status" value="1"/>
</dbReference>
<evidence type="ECO:0000259" key="5">
    <source>
        <dbReference type="Pfam" id="PF17919"/>
    </source>
</evidence>
<keyword evidence="1" id="KW-0511">Multifunctional enzyme</keyword>
<dbReference type="InterPro" id="IPR043502">
    <property type="entry name" value="DNA/RNA_pol_sf"/>
</dbReference>
<feature type="domain" description="Reverse transcriptase" evidence="4">
    <location>
        <begin position="382"/>
        <end position="438"/>
    </location>
</feature>
<keyword evidence="2" id="KW-0175">Coiled coil</keyword>
<feature type="compositionally biased region" description="Polar residues" evidence="3">
    <location>
        <begin position="99"/>
        <end position="117"/>
    </location>
</feature>
<dbReference type="Proteomes" id="UP000265515">
    <property type="component" value="Unassembled WGS sequence"/>
</dbReference>
<dbReference type="PANTHER" id="PTHR37984:SF5">
    <property type="entry name" value="PROTEIN NYNRIN-LIKE"/>
    <property type="match status" value="1"/>
</dbReference>
<dbReference type="AlphaFoldDB" id="A0A388KCS1"/>
<accession>A0A388KCS1</accession>
<comment type="caution">
    <text evidence="6">The sequence shown here is derived from an EMBL/GenBank/DDBJ whole genome shotgun (WGS) entry which is preliminary data.</text>
</comment>
<proteinExistence type="predicted"/>
<dbReference type="EMBL" id="BFEA01000092">
    <property type="protein sequence ID" value="GBG67806.1"/>
    <property type="molecule type" value="Genomic_DNA"/>
</dbReference>
<dbReference type="InterPro" id="IPR041577">
    <property type="entry name" value="RT_RNaseH_2"/>
</dbReference>
<evidence type="ECO:0000256" key="1">
    <source>
        <dbReference type="ARBA" id="ARBA00023268"/>
    </source>
</evidence>
<evidence type="ECO:0000259" key="4">
    <source>
        <dbReference type="Pfam" id="PF00078"/>
    </source>
</evidence>
<feature type="coiled-coil region" evidence="2">
    <location>
        <begin position="209"/>
        <end position="243"/>
    </location>
</feature>
<dbReference type="Pfam" id="PF00078">
    <property type="entry name" value="RVT_1"/>
    <property type="match status" value="1"/>
</dbReference>
<dbReference type="InterPro" id="IPR000477">
    <property type="entry name" value="RT_dom"/>
</dbReference>
<dbReference type="OrthoDB" id="101614at2759"/>
<protein>
    <recommendedName>
        <fullName evidence="8">Reverse transcriptase/retrotransposon-derived protein RNase H-like domain-containing protein</fullName>
    </recommendedName>
</protein>
<dbReference type="Gramene" id="GBG67806">
    <property type="protein sequence ID" value="GBG67806"/>
    <property type="gene ID" value="CBR_g930"/>
</dbReference>
<name>A0A388KCS1_CHABU</name>
<dbReference type="Gene3D" id="3.30.70.270">
    <property type="match status" value="2"/>
</dbReference>
<evidence type="ECO:0000313" key="6">
    <source>
        <dbReference type="EMBL" id="GBG67806.1"/>
    </source>
</evidence>
<organism evidence="6 7">
    <name type="scientific">Chara braunii</name>
    <name type="common">Braun's stonewort</name>
    <dbReference type="NCBI Taxonomy" id="69332"/>
    <lineage>
        <taxon>Eukaryota</taxon>
        <taxon>Viridiplantae</taxon>
        <taxon>Streptophyta</taxon>
        <taxon>Charophyceae</taxon>
        <taxon>Charales</taxon>
        <taxon>Characeae</taxon>
        <taxon>Chara</taxon>
    </lineage>
</organism>
<sequence>MRTAAMSTSAARTRKVCGEQHVNEEVLRGQEVMIKEQRQRPQAVVSKSLNQIEAKRTREFLPKESKMGVAAPSEVDEAAVKRRECLPKLVLAVLEKSQPQMSEQTYNEQEASINSKEGAQVAGGGEQRKGNAEAGETQNETHASDTEKPYLQALLDSAIEKEQEAENERKEQLLKSQEAILEIVPSLTKEQCGEQLQSILTAIVQVRRLEDHTTQIADVFAELKTLQEDLTDMTSKYRDLMVEVAALRQAQVTNPLPLPPGSGAAIETNVAPLTVSTSTASLSVMANPSGPATGADSVVAVTSNEAGNSATAAAPRSEPASAGPSYAGPHVDQKAVQIPSKYDDKEDIESWINSMREYFEVLGTQPETQPVIMGMNVEPVIGRIVVVYLDDILIFNKSIEEHLKHLEEVLTILKKMQLHLNLEKYEFGKDSVIHLGHRLSAAGLEPESTKVEVISNWPQPVNIREMRSFLGLPSYYRKFVPRFSIVARPLSRLTSKNVPYFWDTACTNAFQALKDALVSYPVLRLVDPKLTFVVTTDASQYGIGAVLQQDDGDGLRSLEFYSKRMPNVKVATSTYMCELYALRMALDHWKYYLLGHHFKVFSDHETLK</sequence>
<feature type="domain" description="Reverse transcriptase/retrotransposon-derived protein RNase H-like" evidence="5">
    <location>
        <begin position="502"/>
        <end position="600"/>
    </location>
</feature>
<dbReference type="Pfam" id="PF17919">
    <property type="entry name" value="RT_RNaseH_2"/>
    <property type="match status" value="1"/>
</dbReference>
<dbReference type="GO" id="GO:0003824">
    <property type="term" value="F:catalytic activity"/>
    <property type="evidence" value="ECO:0007669"/>
    <property type="project" value="UniProtKB-KW"/>
</dbReference>
<feature type="coiled-coil region" evidence="2">
    <location>
        <begin position="151"/>
        <end position="180"/>
    </location>
</feature>
<dbReference type="SUPFAM" id="SSF56672">
    <property type="entry name" value="DNA/RNA polymerases"/>
    <property type="match status" value="1"/>
</dbReference>
<dbReference type="InterPro" id="IPR050951">
    <property type="entry name" value="Retrovirus_Pol_polyprotein"/>
</dbReference>
<dbReference type="InterPro" id="IPR043128">
    <property type="entry name" value="Rev_trsase/Diguanyl_cyclase"/>
</dbReference>
<gene>
    <name evidence="6" type="ORF">CBR_g930</name>
</gene>
<feature type="region of interest" description="Disordered" evidence="3">
    <location>
        <begin position="99"/>
        <end position="148"/>
    </location>
</feature>